<dbReference type="AlphaFoldDB" id="A0A9K3PAC3"/>
<reference evidence="1" key="2">
    <citation type="submission" date="2021-04" db="EMBL/GenBank/DDBJ databases">
        <authorList>
            <person name="Podell S."/>
        </authorList>
    </citation>
    <scope>NUCLEOTIDE SEQUENCE</scope>
    <source>
        <strain evidence="1">Hildebrandi</strain>
    </source>
</reference>
<sequence length="159" mass="17584">MGGSTNSMFRFMQNLLSTVREEKEDVEQHPVSVSYLPWINILIFDDNAKTHGNILTATNPHTCFDIDAGESSNQCCWSLSSLTSNVTTDTYGESTTSFNSDSSPYFSTRGGLSSSLGSNERNKFKRLSAQDLSSLSHDDYVSPYLDVATSCHRKKSMAK</sequence>
<accession>A0A9K3PAC3</accession>
<protein>
    <submittedName>
        <fullName evidence="1">Uncharacterized protein</fullName>
    </submittedName>
</protein>
<comment type="caution">
    <text evidence="1">The sequence shown here is derived from an EMBL/GenBank/DDBJ whole genome shotgun (WGS) entry which is preliminary data.</text>
</comment>
<evidence type="ECO:0000313" key="3">
    <source>
        <dbReference type="Proteomes" id="UP000693970"/>
    </source>
</evidence>
<dbReference type="EMBL" id="JAGRRH010000014">
    <property type="protein sequence ID" value="KAG7358851.1"/>
    <property type="molecule type" value="Genomic_DNA"/>
</dbReference>
<dbReference type="Proteomes" id="UP000693970">
    <property type="component" value="Unassembled WGS sequence"/>
</dbReference>
<gene>
    <name evidence="2" type="ORF">IV203_015440</name>
    <name evidence="1" type="ORF">IV203_020325</name>
</gene>
<name>A0A9K3PAC3_9STRA</name>
<keyword evidence="3" id="KW-1185">Reference proteome</keyword>
<proteinExistence type="predicted"/>
<evidence type="ECO:0000313" key="2">
    <source>
        <dbReference type="EMBL" id="KAG7358851.1"/>
    </source>
</evidence>
<dbReference type="EMBL" id="JAGRRH010000075">
    <property type="protein sequence ID" value="KAG7337754.1"/>
    <property type="molecule type" value="Genomic_DNA"/>
</dbReference>
<organism evidence="1 3">
    <name type="scientific">Nitzschia inconspicua</name>
    <dbReference type="NCBI Taxonomy" id="303405"/>
    <lineage>
        <taxon>Eukaryota</taxon>
        <taxon>Sar</taxon>
        <taxon>Stramenopiles</taxon>
        <taxon>Ochrophyta</taxon>
        <taxon>Bacillariophyta</taxon>
        <taxon>Bacillariophyceae</taxon>
        <taxon>Bacillariophycidae</taxon>
        <taxon>Bacillariales</taxon>
        <taxon>Bacillariaceae</taxon>
        <taxon>Nitzschia</taxon>
    </lineage>
</organism>
<reference evidence="1" key="1">
    <citation type="journal article" date="2021" name="Sci. Rep.">
        <title>Diploid genomic architecture of Nitzschia inconspicua, an elite biomass production diatom.</title>
        <authorList>
            <person name="Oliver A."/>
            <person name="Podell S."/>
            <person name="Pinowska A."/>
            <person name="Traller J.C."/>
            <person name="Smith S.R."/>
            <person name="McClure R."/>
            <person name="Beliaev A."/>
            <person name="Bohutskyi P."/>
            <person name="Hill E.A."/>
            <person name="Rabines A."/>
            <person name="Zheng H."/>
            <person name="Allen L.Z."/>
            <person name="Kuo A."/>
            <person name="Grigoriev I.V."/>
            <person name="Allen A.E."/>
            <person name="Hazlebeck D."/>
            <person name="Allen E.E."/>
        </authorList>
    </citation>
    <scope>NUCLEOTIDE SEQUENCE</scope>
    <source>
        <strain evidence="1">Hildebrandi</strain>
    </source>
</reference>
<evidence type="ECO:0000313" key="1">
    <source>
        <dbReference type="EMBL" id="KAG7337754.1"/>
    </source>
</evidence>